<keyword evidence="2" id="KW-0472">Membrane</keyword>
<accession>A0A1G6MXJ5</accession>
<sequence>MPRHAAPDWDEGTRAYPATQTRRQAQDAPVDAAGAMPADESRTQPYAGQPYARRQYAAAPQRPYVAPVESPRQTPFSPQGAQVSPAARRASGRAASWLLKVVAIACRLYAIALAALVVANAVVLGSWRIHVVELTAAFTAWLPSSVSGTLVYQTPFGGVLRGDFVAVAVALFVIDWLLVRKARSLGAR</sequence>
<organism evidence="3 4">
    <name type="scientific">Parafannyhessea umbonata</name>
    <dbReference type="NCBI Taxonomy" id="604330"/>
    <lineage>
        <taxon>Bacteria</taxon>
        <taxon>Bacillati</taxon>
        <taxon>Actinomycetota</taxon>
        <taxon>Coriobacteriia</taxon>
        <taxon>Coriobacteriales</taxon>
        <taxon>Atopobiaceae</taxon>
        <taxon>Parafannyhessea</taxon>
    </lineage>
</organism>
<proteinExistence type="predicted"/>
<evidence type="ECO:0000256" key="2">
    <source>
        <dbReference type="SAM" id="Phobius"/>
    </source>
</evidence>
<name>A0A1G6MXJ5_9ACTN</name>
<dbReference type="EMBL" id="FMZL01000026">
    <property type="protein sequence ID" value="SDC60263.1"/>
    <property type="molecule type" value="Genomic_DNA"/>
</dbReference>
<dbReference type="STRING" id="604330.SAMN04489857_0923"/>
<dbReference type="RefSeq" id="WP_090847579.1">
    <property type="nucleotide sequence ID" value="NZ_FMZL01000026.1"/>
</dbReference>
<feature type="transmembrane region" description="Helical" evidence="2">
    <location>
        <begin position="159"/>
        <end position="179"/>
    </location>
</feature>
<gene>
    <name evidence="3" type="ORF">SAMN04487824_12627</name>
</gene>
<feature type="compositionally biased region" description="Basic and acidic residues" evidence="1">
    <location>
        <begin position="1"/>
        <end position="13"/>
    </location>
</feature>
<dbReference type="Proteomes" id="UP000198528">
    <property type="component" value="Unassembled WGS sequence"/>
</dbReference>
<evidence type="ECO:0000256" key="1">
    <source>
        <dbReference type="SAM" id="MobiDB-lite"/>
    </source>
</evidence>
<dbReference type="AlphaFoldDB" id="A0A1G6MXJ5"/>
<evidence type="ECO:0000313" key="4">
    <source>
        <dbReference type="Proteomes" id="UP000198528"/>
    </source>
</evidence>
<protein>
    <submittedName>
        <fullName evidence="3">Uncharacterized protein</fullName>
    </submittedName>
</protein>
<evidence type="ECO:0000313" key="3">
    <source>
        <dbReference type="EMBL" id="SDC60263.1"/>
    </source>
</evidence>
<keyword evidence="2" id="KW-1133">Transmembrane helix</keyword>
<keyword evidence="4" id="KW-1185">Reference proteome</keyword>
<feature type="transmembrane region" description="Helical" evidence="2">
    <location>
        <begin position="97"/>
        <end position="123"/>
    </location>
</feature>
<reference evidence="4" key="1">
    <citation type="submission" date="2016-10" db="EMBL/GenBank/DDBJ databases">
        <authorList>
            <person name="Varghese N."/>
            <person name="Submissions S."/>
        </authorList>
    </citation>
    <scope>NUCLEOTIDE SEQUENCE [LARGE SCALE GENOMIC DNA]</scope>
    <source>
        <strain evidence="4">DSM 22619</strain>
    </source>
</reference>
<feature type="region of interest" description="Disordered" evidence="1">
    <location>
        <begin position="1"/>
        <end position="51"/>
    </location>
</feature>
<keyword evidence="2" id="KW-0812">Transmembrane</keyword>